<keyword evidence="5" id="KW-1185">Reference proteome</keyword>
<evidence type="ECO:0000313" key="5">
    <source>
        <dbReference type="Proteomes" id="UP000019471"/>
    </source>
</evidence>
<dbReference type="OrthoDB" id="6021743at2759"/>
<dbReference type="STRING" id="1182543.W9WIF9"/>
<dbReference type="InterPro" id="IPR024761">
    <property type="entry name" value="TFIIIC_delta_N"/>
</dbReference>
<feature type="domain" description="Transcription factor IIIC 90kDa subunit N-terminal" evidence="2">
    <location>
        <begin position="324"/>
        <end position="390"/>
    </location>
</feature>
<evidence type="ECO:0000313" key="4">
    <source>
        <dbReference type="EMBL" id="EXJ67718.1"/>
    </source>
</evidence>
<evidence type="ECO:0000256" key="1">
    <source>
        <dbReference type="SAM" id="MobiDB-lite"/>
    </source>
</evidence>
<dbReference type="Pfam" id="PF12657">
    <property type="entry name" value="TFIIIC_delta"/>
    <property type="match status" value="2"/>
</dbReference>
<dbReference type="InterPro" id="IPR024764">
    <property type="entry name" value="TFIIIC_Znf"/>
</dbReference>
<protein>
    <recommendedName>
        <fullName evidence="6">Transcription factor IIIC putative zinc-finger domain-containing protein</fullName>
    </recommendedName>
</protein>
<accession>W9WIF9</accession>
<dbReference type="GO" id="GO:0006384">
    <property type="term" value="P:transcription initiation at RNA polymerase III promoter"/>
    <property type="evidence" value="ECO:0007669"/>
    <property type="project" value="InterPro"/>
</dbReference>
<dbReference type="InterPro" id="IPR044230">
    <property type="entry name" value="GTF3C4"/>
</dbReference>
<dbReference type="PANTHER" id="PTHR15496:SF2">
    <property type="entry name" value="GENERAL TRANSCRIPTION FACTOR 3C POLYPEPTIDE 4"/>
    <property type="match status" value="1"/>
</dbReference>
<feature type="domain" description="Transcription factor IIIC putative zinc-finger" evidence="3">
    <location>
        <begin position="505"/>
        <end position="592"/>
    </location>
</feature>
<dbReference type="eggNOG" id="ENOG502S8BZ">
    <property type="taxonomic scope" value="Eukaryota"/>
</dbReference>
<dbReference type="AlphaFoldDB" id="W9WIF9"/>
<dbReference type="Pfam" id="PF12660">
    <property type="entry name" value="zf-TFIIIC"/>
    <property type="match status" value="1"/>
</dbReference>
<dbReference type="Proteomes" id="UP000019471">
    <property type="component" value="Unassembled WGS sequence"/>
</dbReference>
<dbReference type="PANTHER" id="PTHR15496">
    <property type="entry name" value="GENERAL TRANSCRIPTION FACTOR 3C POLYPEPTIDE 4 FAMILY"/>
    <property type="match status" value="1"/>
</dbReference>
<organism evidence="4 5">
    <name type="scientific">Cladophialophora psammophila CBS 110553</name>
    <dbReference type="NCBI Taxonomy" id="1182543"/>
    <lineage>
        <taxon>Eukaryota</taxon>
        <taxon>Fungi</taxon>
        <taxon>Dikarya</taxon>
        <taxon>Ascomycota</taxon>
        <taxon>Pezizomycotina</taxon>
        <taxon>Eurotiomycetes</taxon>
        <taxon>Chaetothyriomycetidae</taxon>
        <taxon>Chaetothyriales</taxon>
        <taxon>Herpotrichiellaceae</taxon>
        <taxon>Cladophialophora</taxon>
    </lineage>
</organism>
<comment type="caution">
    <text evidence="4">The sequence shown here is derived from an EMBL/GenBank/DDBJ whole genome shotgun (WGS) entry which is preliminary data.</text>
</comment>
<dbReference type="RefSeq" id="XP_007747834.1">
    <property type="nucleotide sequence ID" value="XM_007749644.1"/>
</dbReference>
<dbReference type="HOGENOM" id="CLU_011098_1_0_1"/>
<evidence type="ECO:0000259" key="2">
    <source>
        <dbReference type="Pfam" id="PF12657"/>
    </source>
</evidence>
<evidence type="ECO:0000259" key="3">
    <source>
        <dbReference type="Pfam" id="PF12660"/>
    </source>
</evidence>
<gene>
    <name evidence="4" type="ORF">A1O5_09064</name>
</gene>
<name>W9WIF9_9EURO</name>
<dbReference type="EMBL" id="AMGX01000015">
    <property type="protein sequence ID" value="EXJ67718.1"/>
    <property type="molecule type" value="Genomic_DNA"/>
</dbReference>
<dbReference type="GeneID" id="19193761"/>
<dbReference type="GO" id="GO:0000127">
    <property type="term" value="C:transcription factor TFIIIC complex"/>
    <property type="evidence" value="ECO:0007669"/>
    <property type="project" value="InterPro"/>
</dbReference>
<evidence type="ECO:0008006" key="6">
    <source>
        <dbReference type="Google" id="ProtNLM"/>
    </source>
</evidence>
<dbReference type="GO" id="GO:0004402">
    <property type="term" value="F:histone acetyltransferase activity"/>
    <property type="evidence" value="ECO:0007669"/>
    <property type="project" value="InterPro"/>
</dbReference>
<feature type="domain" description="Transcription factor IIIC 90kDa subunit N-terminal" evidence="2">
    <location>
        <begin position="30"/>
        <end position="259"/>
    </location>
</feature>
<reference evidence="4 5" key="1">
    <citation type="submission" date="2013-03" db="EMBL/GenBank/DDBJ databases">
        <title>The Genome Sequence of Cladophialophora psammophila CBS 110553.</title>
        <authorList>
            <consortium name="The Broad Institute Genomics Platform"/>
            <person name="Cuomo C."/>
            <person name="de Hoog S."/>
            <person name="Gorbushina A."/>
            <person name="Walker B."/>
            <person name="Young S.K."/>
            <person name="Zeng Q."/>
            <person name="Gargeya S."/>
            <person name="Fitzgerald M."/>
            <person name="Haas B."/>
            <person name="Abouelleil A."/>
            <person name="Allen A.W."/>
            <person name="Alvarado L."/>
            <person name="Arachchi H.M."/>
            <person name="Berlin A.M."/>
            <person name="Chapman S.B."/>
            <person name="Gainer-Dewar J."/>
            <person name="Goldberg J."/>
            <person name="Griggs A."/>
            <person name="Gujja S."/>
            <person name="Hansen M."/>
            <person name="Howarth C."/>
            <person name="Imamovic A."/>
            <person name="Ireland A."/>
            <person name="Larimer J."/>
            <person name="McCowan C."/>
            <person name="Murphy C."/>
            <person name="Pearson M."/>
            <person name="Poon T.W."/>
            <person name="Priest M."/>
            <person name="Roberts A."/>
            <person name="Saif S."/>
            <person name="Shea T."/>
            <person name="Sisk P."/>
            <person name="Sykes S."/>
            <person name="Wortman J."/>
            <person name="Nusbaum C."/>
            <person name="Birren B."/>
        </authorList>
    </citation>
    <scope>NUCLEOTIDE SEQUENCE [LARGE SCALE GENOMIC DNA]</scope>
    <source>
        <strain evidence="4 5">CBS 110553</strain>
    </source>
</reference>
<proteinExistence type="predicted"/>
<sequence length="594" mass="65775">MDTLRGSSLDPVTLSYWPTCKNALTWSLEDLAVAAGELVYILTPRDASRSLGDPGHKQWHTFALRVNQFDPSEWPFQDLATITQFSIGEELSESTVLSLSWSPSGLGIYRRSVLAILTSNLVLSLWESNGRLGTWQRTAIVNQFLPIQPSDKDASISRRKRRVRAFHWLPALSLSVGSRWGLQLLAVADDDFTISFFQLWKTNGTVYGQWSFKLLAQYKVPDLQHFDANAMRKLSLRAILAQSSPISKLESSKWQIKNDPSKHPGTAAADIKVSFGQCSEAKYVSLQAKLVDADSCPTQHELALSVRPLRSASGSFCLETPTESLFDLATKKPRSEFDRKFRLGGRVRVNYWGTAFSPDHAIAAACISFHPSDMIEYGAPSSQRTTVVFIHTHEPLISDYVAENPSRVQERILEFVRDSPSGLVKTDLDKNILRTAAALIKLDFKDSPSLTRWADELLTLLPTSASGEDTSGTDKQQDSTVLQQADSNADHTAVVEAGDKNFLAYEICELCGDIIPFSAAADPGRARCNRGHQFSRCNLSFVAIQEPGISKYCSKCGRQFLDPGKLESADGPSLSQALFDNFDVCPYCQGKFRG</sequence>
<feature type="region of interest" description="Disordered" evidence="1">
    <location>
        <begin position="464"/>
        <end position="485"/>
    </location>
</feature>